<evidence type="ECO:0000256" key="1">
    <source>
        <dbReference type="ARBA" id="ARBA00004781"/>
    </source>
</evidence>
<name>A0A0E2BI78_9LEPT</name>
<evidence type="ECO:0000313" key="8">
    <source>
        <dbReference type="EMBL" id="EKO34889.1"/>
    </source>
</evidence>
<comment type="pathway">
    <text evidence="1 6">Carbohydrate biosynthesis; dTDP-L-rhamnose biosynthesis.</text>
</comment>
<keyword evidence="6 8" id="KW-0560">Oxidoreductase</keyword>
<dbReference type="InterPro" id="IPR029903">
    <property type="entry name" value="RmlD-like-bd"/>
</dbReference>
<evidence type="ECO:0000259" key="7">
    <source>
        <dbReference type="Pfam" id="PF04321"/>
    </source>
</evidence>
<comment type="similarity">
    <text evidence="2 6">Belongs to the dTDP-4-dehydrorhamnose reductase family.</text>
</comment>
<evidence type="ECO:0000256" key="5">
    <source>
        <dbReference type="ARBA" id="ARBA00048200"/>
    </source>
</evidence>
<dbReference type="EMBL" id="AHON02000027">
    <property type="protein sequence ID" value="EKO34889.1"/>
    <property type="molecule type" value="Genomic_DNA"/>
</dbReference>
<evidence type="ECO:0000256" key="2">
    <source>
        <dbReference type="ARBA" id="ARBA00010944"/>
    </source>
</evidence>
<dbReference type="UniPathway" id="UPA00124"/>
<dbReference type="Gene3D" id="3.40.50.720">
    <property type="entry name" value="NAD(P)-binding Rossmann-like Domain"/>
    <property type="match status" value="1"/>
</dbReference>
<sequence>MIYYTGKNGQLGWELARRFKSEDLESVGFGREEWDLTDLSSVERILKDSPRILVHCGAYTAVDKAESESENVYKINSLSVKKISEECLKRKIHLIYISTDFVFDANSETIGDTIRFWKPDSKLSPRGIYGLSKAEGEKWVRNKLANSGLANIIRTSWVYSSHGNNFPKTILRLLQDPNRAELKVIEDQLGRPTWSGRLANFIIFLIYGILKGGAYPEVLHFSNSGVASWYDFAVAVRDISHSFALIGNLKPIFPIPTESYPTPAPRPRYSILDLDETRKIFGPVPHWKEDLTLCLKELAEISGKTT</sequence>
<keyword evidence="6" id="KW-0521">NADP</keyword>
<dbReference type="GO" id="GO:0008831">
    <property type="term" value="F:dTDP-4-dehydrorhamnose reductase activity"/>
    <property type="evidence" value="ECO:0007669"/>
    <property type="project" value="UniProtKB-EC"/>
</dbReference>
<dbReference type="AlphaFoldDB" id="A0A0E2BI78"/>
<keyword evidence="9" id="KW-1185">Reference proteome</keyword>
<evidence type="ECO:0000313" key="9">
    <source>
        <dbReference type="Proteomes" id="UP000006329"/>
    </source>
</evidence>
<dbReference type="RefSeq" id="WP_004476582.1">
    <property type="nucleotide sequence ID" value="NZ_AHON02000027.1"/>
</dbReference>
<dbReference type="Proteomes" id="UP000006329">
    <property type="component" value="Unassembled WGS sequence"/>
</dbReference>
<dbReference type="PANTHER" id="PTHR10491">
    <property type="entry name" value="DTDP-4-DEHYDRORHAMNOSE REDUCTASE"/>
    <property type="match status" value="1"/>
</dbReference>
<proteinExistence type="inferred from homology"/>
<dbReference type="NCBIfam" id="TIGR01214">
    <property type="entry name" value="rmlD"/>
    <property type="match status" value="1"/>
</dbReference>
<comment type="caution">
    <text evidence="8">The sequence shown here is derived from an EMBL/GenBank/DDBJ whole genome shotgun (WGS) entry which is preliminary data.</text>
</comment>
<comment type="function">
    <text evidence="6">Catalyzes the reduction of dTDP-6-deoxy-L-lyxo-4-hexulose to yield dTDP-L-rhamnose.</text>
</comment>
<evidence type="ECO:0000256" key="4">
    <source>
        <dbReference type="ARBA" id="ARBA00017099"/>
    </source>
</evidence>
<dbReference type="InterPro" id="IPR036291">
    <property type="entry name" value="NAD(P)-bd_dom_sf"/>
</dbReference>
<gene>
    <name evidence="8" type="primary">rfbD</name>
    <name evidence="8" type="ORF">LEP1GSC179_1517</name>
</gene>
<dbReference type="GO" id="GO:0005829">
    <property type="term" value="C:cytosol"/>
    <property type="evidence" value="ECO:0007669"/>
    <property type="project" value="TreeGrafter"/>
</dbReference>
<dbReference type="CDD" id="cd05254">
    <property type="entry name" value="dTDP_HR_like_SDR_e"/>
    <property type="match status" value="1"/>
</dbReference>
<dbReference type="Gene3D" id="3.90.25.10">
    <property type="entry name" value="UDP-galactose 4-epimerase, domain 1"/>
    <property type="match status" value="1"/>
</dbReference>
<comment type="catalytic activity">
    <reaction evidence="5">
        <text>dTDP-beta-L-rhamnose + NADP(+) = dTDP-4-dehydro-beta-L-rhamnose + NADPH + H(+)</text>
        <dbReference type="Rhea" id="RHEA:21796"/>
        <dbReference type="ChEBI" id="CHEBI:15378"/>
        <dbReference type="ChEBI" id="CHEBI:57510"/>
        <dbReference type="ChEBI" id="CHEBI:57783"/>
        <dbReference type="ChEBI" id="CHEBI:58349"/>
        <dbReference type="ChEBI" id="CHEBI:62830"/>
        <dbReference type="EC" id="1.1.1.133"/>
    </reaction>
</comment>
<dbReference type="InterPro" id="IPR005913">
    <property type="entry name" value="dTDP_dehydrorham_reduct"/>
</dbReference>
<dbReference type="PANTHER" id="PTHR10491:SF4">
    <property type="entry name" value="METHIONINE ADENOSYLTRANSFERASE 2 SUBUNIT BETA"/>
    <property type="match status" value="1"/>
</dbReference>
<dbReference type="EC" id="1.1.1.133" evidence="3 6"/>
<reference evidence="8" key="1">
    <citation type="submission" date="2012-10" db="EMBL/GenBank/DDBJ databases">
        <authorList>
            <person name="Harkins D.M."/>
            <person name="Durkin A.S."/>
            <person name="Brinkac L.M."/>
            <person name="Haft D.H."/>
            <person name="Selengut J.D."/>
            <person name="Sanka R."/>
            <person name="DePew J."/>
            <person name="Purushe J."/>
            <person name="Matthias M.A."/>
            <person name="Vinetz J.M."/>
            <person name="Sutton G.G."/>
            <person name="Nierman W.C."/>
            <person name="Fouts D.E."/>
        </authorList>
    </citation>
    <scope>NUCLEOTIDE SEQUENCE [LARGE SCALE GENOMIC DNA]</scope>
    <source>
        <strain evidence="8">MOR084</strain>
    </source>
</reference>
<evidence type="ECO:0000256" key="6">
    <source>
        <dbReference type="RuleBase" id="RU364082"/>
    </source>
</evidence>
<accession>A0A0E2BI78</accession>
<dbReference type="Pfam" id="PF04321">
    <property type="entry name" value="RmlD_sub_bind"/>
    <property type="match status" value="1"/>
</dbReference>
<feature type="domain" description="RmlD-like substrate binding" evidence="7">
    <location>
        <begin position="2"/>
        <end position="298"/>
    </location>
</feature>
<evidence type="ECO:0000256" key="3">
    <source>
        <dbReference type="ARBA" id="ARBA00012929"/>
    </source>
</evidence>
<protein>
    <recommendedName>
        <fullName evidence="4 6">dTDP-4-dehydrorhamnose reductase</fullName>
        <ecNumber evidence="3 6">1.1.1.133</ecNumber>
    </recommendedName>
</protein>
<dbReference type="GO" id="GO:0019305">
    <property type="term" value="P:dTDP-rhamnose biosynthetic process"/>
    <property type="evidence" value="ECO:0007669"/>
    <property type="project" value="UniProtKB-UniPathway"/>
</dbReference>
<organism evidence="8 9">
    <name type="scientific">Leptospira santarosai str. MOR084</name>
    <dbReference type="NCBI Taxonomy" id="1049984"/>
    <lineage>
        <taxon>Bacteria</taxon>
        <taxon>Pseudomonadati</taxon>
        <taxon>Spirochaetota</taxon>
        <taxon>Spirochaetia</taxon>
        <taxon>Leptospirales</taxon>
        <taxon>Leptospiraceae</taxon>
        <taxon>Leptospira</taxon>
    </lineage>
</organism>
<dbReference type="SUPFAM" id="SSF51735">
    <property type="entry name" value="NAD(P)-binding Rossmann-fold domains"/>
    <property type="match status" value="1"/>
</dbReference>